<dbReference type="Proteomes" id="UP000244792">
    <property type="component" value="Chromosome"/>
</dbReference>
<dbReference type="EMBL" id="CP020921">
    <property type="protein sequence ID" value="AWB09835.1"/>
    <property type="molecule type" value="Genomic_DNA"/>
</dbReference>
<dbReference type="KEGG" id="taci:TDSAC_0460"/>
<feature type="coiled-coil region" evidence="1">
    <location>
        <begin position="50"/>
        <end position="77"/>
    </location>
</feature>
<proteinExistence type="predicted"/>
<accession>A0A2R4VZ71</accession>
<name>A0A2R4VZ71_THEAF</name>
<keyword evidence="4" id="KW-1185">Reference proteome</keyword>
<dbReference type="AlphaFoldDB" id="A0A2R4VZ71"/>
<keyword evidence="2" id="KW-0472">Membrane</keyword>
<evidence type="ECO:0000256" key="2">
    <source>
        <dbReference type="SAM" id="Phobius"/>
    </source>
</evidence>
<evidence type="ECO:0000313" key="4">
    <source>
        <dbReference type="Proteomes" id="UP000244792"/>
    </source>
</evidence>
<evidence type="ECO:0000256" key="1">
    <source>
        <dbReference type="SAM" id="Coils"/>
    </source>
</evidence>
<keyword evidence="2" id="KW-0812">Transmembrane</keyword>
<gene>
    <name evidence="3" type="ORF">TDSAC_0460</name>
</gene>
<sequence>MNYQKEVSDTRFRPRSRPNKYGPIRTLWFFILIILLVILTLWVIDGLNKVAILNKEKASLLEKKKRLESEINVLNRRSELFNDPVWLDFYLRKNYSFLHKDEKLIIIKKDGGS</sequence>
<reference evidence="3 4" key="1">
    <citation type="submission" date="2017-04" db="EMBL/GenBank/DDBJ databases">
        <title>Genomic insights into metabolism of Thermodesulfobium acidiphilum.</title>
        <authorList>
            <person name="Toshchakov S.V."/>
            <person name="Frolov E.N."/>
            <person name="Kublanov I.V."/>
            <person name="Samarov N.I."/>
            <person name="Novikov A."/>
            <person name="Lebedinsky A.V."/>
            <person name="Bonch-Osmolovskaya E.A."/>
            <person name="Chernyh N.A."/>
        </authorList>
    </citation>
    <scope>NUCLEOTIDE SEQUENCE [LARGE SCALE GENOMIC DNA]</scope>
    <source>
        <strain evidence="3 4">3127-1</strain>
    </source>
</reference>
<evidence type="ECO:0000313" key="3">
    <source>
        <dbReference type="EMBL" id="AWB09835.1"/>
    </source>
</evidence>
<protein>
    <submittedName>
        <fullName evidence="3">Uncharacterized protein</fullName>
    </submittedName>
</protein>
<keyword evidence="1" id="KW-0175">Coiled coil</keyword>
<keyword evidence="2" id="KW-1133">Transmembrane helix</keyword>
<organism evidence="3 4">
    <name type="scientific">Thermodesulfobium acidiphilum</name>
    <dbReference type="NCBI Taxonomy" id="1794699"/>
    <lineage>
        <taxon>Bacteria</taxon>
        <taxon>Pseudomonadati</taxon>
        <taxon>Thermodesulfobiota</taxon>
        <taxon>Thermodesulfobiia</taxon>
        <taxon>Thermodesulfobiales</taxon>
        <taxon>Thermodesulfobiaceae</taxon>
        <taxon>Thermodesulfobium</taxon>
    </lineage>
</organism>
<feature type="transmembrane region" description="Helical" evidence="2">
    <location>
        <begin position="27"/>
        <end position="47"/>
    </location>
</feature>